<dbReference type="InterPro" id="IPR050230">
    <property type="entry name" value="CALM/Myosin/TropC-like"/>
</dbReference>
<organism evidence="7 8">
    <name type="scientific">Physocladia obscura</name>
    <dbReference type="NCBI Taxonomy" id="109957"/>
    <lineage>
        <taxon>Eukaryota</taxon>
        <taxon>Fungi</taxon>
        <taxon>Fungi incertae sedis</taxon>
        <taxon>Chytridiomycota</taxon>
        <taxon>Chytridiomycota incertae sedis</taxon>
        <taxon>Chytridiomycetes</taxon>
        <taxon>Chytridiales</taxon>
        <taxon>Chytriomycetaceae</taxon>
        <taxon>Physocladia</taxon>
    </lineage>
</organism>
<dbReference type="AlphaFoldDB" id="A0AAD5SYM2"/>
<feature type="domain" description="EF-hand" evidence="6">
    <location>
        <begin position="294"/>
        <end position="329"/>
    </location>
</feature>
<dbReference type="FunFam" id="1.10.238.10:FF:000034">
    <property type="entry name" value="Calmodulin"/>
    <property type="match status" value="1"/>
</dbReference>
<keyword evidence="5" id="KW-0106">Calcium</keyword>
<dbReference type="SMART" id="SM00054">
    <property type="entry name" value="EFh"/>
    <property type="match status" value="4"/>
</dbReference>
<dbReference type="SUPFAM" id="SSF53474">
    <property type="entry name" value="alpha/beta-Hydrolases"/>
    <property type="match status" value="1"/>
</dbReference>
<reference evidence="7" key="1">
    <citation type="submission" date="2020-05" db="EMBL/GenBank/DDBJ databases">
        <title>Phylogenomic resolution of chytrid fungi.</title>
        <authorList>
            <person name="Stajich J.E."/>
            <person name="Amses K."/>
            <person name="Simmons R."/>
            <person name="Seto K."/>
            <person name="Myers J."/>
            <person name="Bonds A."/>
            <person name="Quandt C.A."/>
            <person name="Barry K."/>
            <person name="Liu P."/>
            <person name="Grigoriev I."/>
            <person name="Longcore J.E."/>
            <person name="James T.Y."/>
        </authorList>
    </citation>
    <scope>NUCLEOTIDE SEQUENCE</scope>
    <source>
        <strain evidence="7">JEL0513</strain>
    </source>
</reference>
<dbReference type="Pfam" id="PF01738">
    <property type="entry name" value="DLH"/>
    <property type="match status" value="1"/>
</dbReference>
<dbReference type="Pfam" id="PF13499">
    <property type="entry name" value="EF-hand_7"/>
    <property type="match status" value="2"/>
</dbReference>
<evidence type="ECO:0000256" key="2">
    <source>
        <dbReference type="ARBA" id="ARBA00020786"/>
    </source>
</evidence>
<comment type="caution">
    <text evidence="7">The sequence shown here is derived from an EMBL/GenBank/DDBJ whole genome shotgun (WGS) entry which is preliminary data.</text>
</comment>
<dbReference type="PANTHER" id="PTHR23048:SF0">
    <property type="entry name" value="CALMODULIN LIKE 3"/>
    <property type="match status" value="1"/>
</dbReference>
<evidence type="ECO:0000313" key="8">
    <source>
        <dbReference type="Proteomes" id="UP001211907"/>
    </source>
</evidence>
<dbReference type="InterPro" id="IPR018247">
    <property type="entry name" value="EF_Hand_1_Ca_BS"/>
</dbReference>
<dbReference type="InterPro" id="IPR029058">
    <property type="entry name" value="AB_hydrolase_fold"/>
</dbReference>
<dbReference type="GO" id="GO:0005737">
    <property type="term" value="C:cytoplasm"/>
    <property type="evidence" value="ECO:0007669"/>
    <property type="project" value="UniProtKB-ARBA"/>
</dbReference>
<dbReference type="GO" id="GO:0016787">
    <property type="term" value="F:hydrolase activity"/>
    <property type="evidence" value="ECO:0007669"/>
    <property type="project" value="InterPro"/>
</dbReference>
<dbReference type="CDD" id="cd00051">
    <property type="entry name" value="EFh"/>
    <property type="match status" value="2"/>
</dbReference>
<dbReference type="InterPro" id="IPR002925">
    <property type="entry name" value="Dienelactn_hydro"/>
</dbReference>
<dbReference type="GO" id="GO:0016460">
    <property type="term" value="C:myosin II complex"/>
    <property type="evidence" value="ECO:0007669"/>
    <property type="project" value="TreeGrafter"/>
</dbReference>
<dbReference type="Proteomes" id="UP001211907">
    <property type="component" value="Unassembled WGS sequence"/>
</dbReference>
<evidence type="ECO:0000256" key="3">
    <source>
        <dbReference type="ARBA" id="ARBA00022723"/>
    </source>
</evidence>
<keyword evidence="3" id="KW-0479">Metal-binding</keyword>
<feature type="domain" description="EF-hand" evidence="6">
    <location>
        <begin position="367"/>
        <end position="402"/>
    </location>
</feature>
<keyword evidence="4" id="KW-0677">Repeat</keyword>
<dbReference type="PANTHER" id="PTHR23048">
    <property type="entry name" value="MYOSIN LIGHT CHAIN 1, 3"/>
    <property type="match status" value="1"/>
</dbReference>
<evidence type="ECO:0000313" key="7">
    <source>
        <dbReference type="EMBL" id="KAJ3119165.1"/>
    </source>
</evidence>
<comment type="similarity">
    <text evidence="1">Belongs to the calmodulin family.</text>
</comment>
<dbReference type="InterPro" id="IPR011992">
    <property type="entry name" value="EF-hand-dom_pair"/>
</dbReference>
<evidence type="ECO:0000256" key="1">
    <source>
        <dbReference type="ARBA" id="ARBA00009763"/>
    </source>
</evidence>
<evidence type="ECO:0000259" key="6">
    <source>
        <dbReference type="PROSITE" id="PS50222"/>
    </source>
</evidence>
<sequence length="408" mass="45423">METAPNEFASFEPFRVYYSSDGYQLQGYMLLPEGSGPFPAILFEHGSSGLLPSNRPGIEVLQRLGFAVFVAIRRGQNGNPGPSWLSQISELWGSAEMGTQLVQALSSETNDVEAALAWLQVHPQIDPQRLAIVGHSFGAVVTIFALARTKLLRAAVYFAGPSQSWPDAPALQQAMLAAVQDITTPCFLIQAQNDHSLLPTYALGMEFARFNKPHETRIYPPHGATPMEGHGLFGRGIELWQTDVARFLTHFADQLTEEQIAEFKEAFSLFDKDGDGTITTKELGTVMRSLGQNPTEAELQDMINEVDADGNGTIDFPEFLTMMARKMKDTDSEEEIKEAFKVFDKDGNGFISAAELRHVMTNLGEKLTDEEVDEMIREADVDGDGQINYEEFVKMMVNFYSRYMCLIY</sequence>
<dbReference type="SUPFAM" id="SSF47473">
    <property type="entry name" value="EF-hand"/>
    <property type="match status" value="1"/>
</dbReference>
<name>A0AAD5SYM2_9FUNG</name>
<dbReference type="EMBL" id="JADGJH010001090">
    <property type="protein sequence ID" value="KAJ3119165.1"/>
    <property type="molecule type" value="Genomic_DNA"/>
</dbReference>
<dbReference type="InterPro" id="IPR002048">
    <property type="entry name" value="EF_hand_dom"/>
</dbReference>
<dbReference type="Gene3D" id="1.10.238.10">
    <property type="entry name" value="EF-hand"/>
    <property type="match status" value="3"/>
</dbReference>
<dbReference type="PROSITE" id="PS50222">
    <property type="entry name" value="EF_HAND_2"/>
    <property type="match status" value="4"/>
</dbReference>
<feature type="domain" description="EF-hand" evidence="6">
    <location>
        <begin position="331"/>
        <end position="366"/>
    </location>
</feature>
<feature type="domain" description="EF-hand" evidence="6">
    <location>
        <begin position="258"/>
        <end position="293"/>
    </location>
</feature>
<dbReference type="Gene3D" id="3.40.50.1820">
    <property type="entry name" value="alpha/beta hydrolase"/>
    <property type="match status" value="1"/>
</dbReference>
<accession>A0AAD5SYM2</accession>
<evidence type="ECO:0000256" key="4">
    <source>
        <dbReference type="ARBA" id="ARBA00022737"/>
    </source>
</evidence>
<keyword evidence="8" id="KW-1185">Reference proteome</keyword>
<dbReference type="GO" id="GO:0005509">
    <property type="term" value="F:calcium ion binding"/>
    <property type="evidence" value="ECO:0007669"/>
    <property type="project" value="InterPro"/>
</dbReference>
<protein>
    <recommendedName>
        <fullName evidence="2">Calmodulin</fullName>
    </recommendedName>
</protein>
<dbReference type="FunFam" id="1.10.238.10:FF:000006">
    <property type="entry name" value="Calmodulin 1"/>
    <property type="match status" value="1"/>
</dbReference>
<gene>
    <name evidence="7" type="ORF">HK100_000451</name>
</gene>
<evidence type="ECO:0000256" key="5">
    <source>
        <dbReference type="ARBA" id="ARBA00022837"/>
    </source>
</evidence>
<dbReference type="PROSITE" id="PS00018">
    <property type="entry name" value="EF_HAND_1"/>
    <property type="match status" value="4"/>
</dbReference>
<proteinExistence type="inferred from homology"/>